<reference evidence="1 2" key="1">
    <citation type="submission" date="2019-04" db="EMBL/GenBank/DDBJ databases">
        <title>An improved genome assembly and genetic linkage map for asparagus bean, Vigna unguiculata ssp. sesquipedialis.</title>
        <authorList>
            <person name="Xia Q."/>
            <person name="Zhang R."/>
            <person name="Dong Y."/>
        </authorList>
    </citation>
    <scope>NUCLEOTIDE SEQUENCE [LARGE SCALE GENOMIC DNA]</scope>
    <source>
        <tissue evidence="1">Leaf</tissue>
    </source>
</reference>
<sequence>MIDGTTDSLAALFDSQLKINEGIEVSLSSEDAEIISAMCPYTVLYALNEFQARAMVTGRHLETMLS</sequence>
<evidence type="ECO:0000313" key="1">
    <source>
        <dbReference type="EMBL" id="QCD95750.1"/>
    </source>
</evidence>
<protein>
    <submittedName>
        <fullName evidence="1">Uncharacterized protein</fullName>
    </submittedName>
</protein>
<proteinExistence type="predicted"/>
<name>A0A4D6M4W5_VIGUN</name>
<accession>A0A4D6M4W5</accession>
<dbReference type="AlphaFoldDB" id="A0A4D6M4W5"/>
<organism evidence="1 2">
    <name type="scientific">Vigna unguiculata</name>
    <name type="common">Cowpea</name>
    <dbReference type="NCBI Taxonomy" id="3917"/>
    <lineage>
        <taxon>Eukaryota</taxon>
        <taxon>Viridiplantae</taxon>
        <taxon>Streptophyta</taxon>
        <taxon>Embryophyta</taxon>
        <taxon>Tracheophyta</taxon>
        <taxon>Spermatophyta</taxon>
        <taxon>Magnoliopsida</taxon>
        <taxon>eudicotyledons</taxon>
        <taxon>Gunneridae</taxon>
        <taxon>Pentapetalae</taxon>
        <taxon>rosids</taxon>
        <taxon>fabids</taxon>
        <taxon>Fabales</taxon>
        <taxon>Fabaceae</taxon>
        <taxon>Papilionoideae</taxon>
        <taxon>50 kb inversion clade</taxon>
        <taxon>NPAAA clade</taxon>
        <taxon>indigoferoid/millettioid clade</taxon>
        <taxon>Phaseoleae</taxon>
        <taxon>Vigna</taxon>
    </lineage>
</organism>
<dbReference type="EMBL" id="CP039350">
    <property type="protein sequence ID" value="QCD95750.1"/>
    <property type="molecule type" value="Genomic_DNA"/>
</dbReference>
<evidence type="ECO:0000313" key="2">
    <source>
        <dbReference type="Proteomes" id="UP000501690"/>
    </source>
</evidence>
<dbReference type="Proteomes" id="UP000501690">
    <property type="component" value="Linkage Group LG6"/>
</dbReference>
<gene>
    <name evidence="1" type="ORF">DEO72_LG6g445</name>
</gene>
<keyword evidence="2" id="KW-1185">Reference proteome</keyword>